<feature type="region of interest" description="Disordered" evidence="4">
    <location>
        <begin position="131"/>
        <end position="153"/>
    </location>
</feature>
<dbReference type="InterPro" id="IPR003954">
    <property type="entry name" value="RRM_euk-type"/>
</dbReference>
<evidence type="ECO:0000256" key="3">
    <source>
        <dbReference type="PROSITE-ProRule" id="PRU00176"/>
    </source>
</evidence>
<dbReference type="InterPro" id="IPR012677">
    <property type="entry name" value="Nucleotide-bd_a/b_plait_sf"/>
</dbReference>
<gene>
    <name evidence="6" type="ORF">OLC1_LOCUS2763</name>
</gene>
<dbReference type="InterPro" id="IPR035979">
    <property type="entry name" value="RBD_domain_sf"/>
</dbReference>
<sequence length="153" mass="17249">MAMNVTLIPSWTSTKLPNFQLSSQANFQRFKSSTKAQACLYKYPLASKIMIRNLPYSANESSLQKEFSKFGKIAEVKLVKDEKTDRSKGYAFIQYTSQADALLAIENMDRKYFNGRAIYIDLAKPVTGEFGGYPKTSGPPEETHLADEDKELV</sequence>
<dbReference type="GO" id="GO:0000398">
    <property type="term" value="P:mRNA splicing, via spliceosome"/>
    <property type="evidence" value="ECO:0007669"/>
    <property type="project" value="TreeGrafter"/>
</dbReference>
<organism evidence="6 7">
    <name type="scientific">Oldenlandia corymbosa var. corymbosa</name>
    <dbReference type="NCBI Taxonomy" id="529605"/>
    <lineage>
        <taxon>Eukaryota</taxon>
        <taxon>Viridiplantae</taxon>
        <taxon>Streptophyta</taxon>
        <taxon>Embryophyta</taxon>
        <taxon>Tracheophyta</taxon>
        <taxon>Spermatophyta</taxon>
        <taxon>Magnoliopsida</taxon>
        <taxon>eudicotyledons</taxon>
        <taxon>Gunneridae</taxon>
        <taxon>Pentapetalae</taxon>
        <taxon>asterids</taxon>
        <taxon>lamiids</taxon>
        <taxon>Gentianales</taxon>
        <taxon>Rubiaceae</taxon>
        <taxon>Rubioideae</taxon>
        <taxon>Spermacoceae</taxon>
        <taxon>Hedyotis-Oldenlandia complex</taxon>
        <taxon>Oldenlandia</taxon>
    </lineage>
</organism>
<dbReference type="SMART" id="SM00360">
    <property type="entry name" value="RRM"/>
    <property type="match status" value="1"/>
</dbReference>
<dbReference type="Gene3D" id="3.30.70.330">
    <property type="match status" value="1"/>
</dbReference>
<dbReference type="PROSITE" id="PS50102">
    <property type="entry name" value="RRM"/>
    <property type="match status" value="1"/>
</dbReference>
<protein>
    <submittedName>
        <fullName evidence="6">OLC1v1025480C1</fullName>
    </submittedName>
</protein>
<dbReference type="Pfam" id="PF00076">
    <property type="entry name" value="RRM_1"/>
    <property type="match status" value="1"/>
</dbReference>
<dbReference type="PANTHER" id="PTHR13952:SF19">
    <property type="entry name" value="GLYCINE-RICH RNA-BINDING PROTEIN 4, MITOCHONDRIAL ISOFORM X1"/>
    <property type="match status" value="1"/>
</dbReference>
<feature type="compositionally biased region" description="Basic and acidic residues" evidence="4">
    <location>
        <begin position="141"/>
        <end position="153"/>
    </location>
</feature>
<reference evidence="6" key="1">
    <citation type="submission" date="2023-03" db="EMBL/GenBank/DDBJ databases">
        <authorList>
            <person name="Julca I."/>
        </authorList>
    </citation>
    <scope>NUCLEOTIDE SEQUENCE</scope>
</reference>
<comment type="subcellular location">
    <subcellularLocation>
        <location evidence="1">Nucleus</location>
    </subcellularLocation>
</comment>
<dbReference type="InterPro" id="IPR051183">
    <property type="entry name" value="U1_U11-U12_snRNP_70-35kDa"/>
</dbReference>
<dbReference type="SMART" id="SM00361">
    <property type="entry name" value="RRM_1"/>
    <property type="match status" value="1"/>
</dbReference>
<dbReference type="PANTHER" id="PTHR13952">
    <property type="entry name" value="U1 SMALL NUCLEAR RIBONUCLEOPROTEIN 70 KD"/>
    <property type="match status" value="1"/>
</dbReference>
<evidence type="ECO:0000256" key="4">
    <source>
        <dbReference type="SAM" id="MobiDB-lite"/>
    </source>
</evidence>
<dbReference type="GO" id="GO:0003729">
    <property type="term" value="F:mRNA binding"/>
    <property type="evidence" value="ECO:0007669"/>
    <property type="project" value="TreeGrafter"/>
</dbReference>
<dbReference type="Proteomes" id="UP001161247">
    <property type="component" value="Chromosome 1"/>
</dbReference>
<dbReference type="GO" id="GO:0071011">
    <property type="term" value="C:precatalytic spliceosome"/>
    <property type="evidence" value="ECO:0007669"/>
    <property type="project" value="TreeGrafter"/>
</dbReference>
<dbReference type="EMBL" id="OX459118">
    <property type="protein sequence ID" value="CAI9090663.1"/>
    <property type="molecule type" value="Genomic_DNA"/>
</dbReference>
<dbReference type="GO" id="GO:0005685">
    <property type="term" value="C:U1 snRNP"/>
    <property type="evidence" value="ECO:0007669"/>
    <property type="project" value="TreeGrafter"/>
</dbReference>
<keyword evidence="3" id="KW-0694">RNA-binding</keyword>
<evidence type="ECO:0000313" key="6">
    <source>
        <dbReference type="EMBL" id="CAI9090663.1"/>
    </source>
</evidence>
<feature type="domain" description="RRM" evidence="5">
    <location>
        <begin position="47"/>
        <end position="125"/>
    </location>
</feature>
<keyword evidence="2" id="KW-0539">Nucleus</keyword>
<dbReference type="AlphaFoldDB" id="A0AAV1C6D1"/>
<dbReference type="GO" id="GO:0030619">
    <property type="term" value="F:U1 snRNA binding"/>
    <property type="evidence" value="ECO:0007669"/>
    <property type="project" value="TreeGrafter"/>
</dbReference>
<name>A0AAV1C6D1_OLDCO</name>
<dbReference type="InterPro" id="IPR000504">
    <property type="entry name" value="RRM_dom"/>
</dbReference>
<accession>A0AAV1C6D1</accession>
<evidence type="ECO:0000256" key="1">
    <source>
        <dbReference type="ARBA" id="ARBA00004123"/>
    </source>
</evidence>
<evidence type="ECO:0000313" key="7">
    <source>
        <dbReference type="Proteomes" id="UP001161247"/>
    </source>
</evidence>
<dbReference type="SUPFAM" id="SSF54928">
    <property type="entry name" value="RNA-binding domain, RBD"/>
    <property type="match status" value="1"/>
</dbReference>
<proteinExistence type="predicted"/>
<evidence type="ECO:0000259" key="5">
    <source>
        <dbReference type="PROSITE" id="PS50102"/>
    </source>
</evidence>
<evidence type="ECO:0000256" key="2">
    <source>
        <dbReference type="ARBA" id="ARBA00023242"/>
    </source>
</evidence>
<keyword evidence="7" id="KW-1185">Reference proteome</keyword>
<dbReference type="GO" id="GO:0071004">
    <property type="term" value="C:U2-type prespliceosome"/>
    <property type="evidence" value="ECO:0007669"/>
    <property type="project" value="TreeGrafter"/>
</dbReference>